<dbReference type="NCBIfam" id="NF041643">
    <property type="entry name" value="EAxFAS_anti"/>
    <property type="match status" value="1"/>
</dbReference>
<reference evidence="1 2" key="1">
    <citation type="submission" date="2017-09" db="EMBL/GenBank/DDBJ databases">
        <title>Large-scale bioinformatics analysis of Bacillus genomes uncovers conserved roles of natural products in bacterial physiology.</title>
        <authorList>
            <consortium name="Agbiome Team Llc"/>
            <person name="Bleich R.M."/>
            <person name="Grubbs K.J."/>
            <person name="Santa Maria K.C."/>
            <person name="Allen S.E."/>
            <person name="Farag S."/>
            <person name="Shank E.A."/>
            <person name="Bowers A."/>
        </authorList>
    </citation>
    <scope>NUCLEOTIDE SEQUENCE [LARGE SCALE GENOMIC DNA]</scope>
    <source>
        <strain evidence="1 2">AFS064137</strain>
    </source>
</reference>
<evidence type="ECO:0000313" key="1">
    <source>
        <dbReference type="EMBL" id="PFT98661.1"/>
    </source>
</evidence>
<protein>
    <submittedName>
        <fullName evidence="1">Uncharacterized protein</fullName>
    </submittedName>
</protein>
<organism evidence="1 2">
    <name type="scientific">Bacillus thuringiensis</name>
    <dbReference type="NCBI Taxonomy" id="1428"/>
    <lineage>
        <taxon>Bacteria</taxon>
        <taxon>Bacillati</taxon>
        <taxon>Bacillota</taxon>
        <taxon>Bacilli</taxon>
        <taxon>Bacillales</taxon>
        <taxon>Bacillaceae</taxon>
        <taxon>Bacillus</taxon>
        <taxon>Bacillus cereus group</taxon>
    </lineage>
</organism>
<dbReference type="Proteomes" id="UP000225910">
    <property type="component" value="Unassembled WGS sequence"/>
</dbReference>
<dbReference type="EMBL" id="NVCU01000043">
    <property type="protein sequence ID" value="PFT98661.1"/>
    <property type="molecule type" value="Genomic_DNA"/>
</dbReference>
<dbReference type="AlphaFoldDB" id="A0A9X7G3D2"/>
<proteinExistence type="predicted"/>
<evidence type="ECO:0000313" key="2">
    <source>
        <dbReference type="Proteomes" id="UP000225910"/>
    </source>
</evidence>
<comment type="caution">
    <text evidence="1">The sequence shown here is derived from an EMBL/GenBank/DDBJ whole genome shotgun (WGS) entry which is preliminary data.</text>
</comment>
<name>A0A9X7G3D2_BACTU</name>
<sequence>MLFPVYFCKRKAEAARLEQECTRTPSLKALFASSEGVKCPTFYSFWLKFFRTENAFLSSCAEDS</sequence>
<gene>
    <name evidence="1" type="ORF">COK81_04845</name>
</gene>
<accession>A0A9X7G3D2</accession>